<feature type="chain" id="PRO_5003940270" evidence="5">
    <location>
        <begin position="25"/>
        <end position="563"/>
    </location>
</feature>
<dbReference type="GO" id="GO:0005506">
    <property type="term" value="F:iron ion binding"/>
    <property type="evidence" value="ECO:0007669"/>
    <property type="project" value="InterPro"/>
</dbReference>
<dbReference type="InterPro" id="IPR000801">
    <property type="entry name" value="Esterase-like"/>
</dbReference>
<dbReference type="InterPro" id="IPR013783">
    <property type="entry name" value="Ig-like_fold"/>
</dbReference>
<dbReference type="AlphaFoldDB" id="L0DHP2"/>
<evidence type="ECO:0000313" key="8">
    <source>
        <dbReference type="EMBL" id="AGA28338.1"/>
    </source>
</evidence>
<evidence type="ECO:0000313" key="9">
    <source>
        <dbReference type="Proteomes" id="UP000010798"/>
    </source>
</evidence>
<dbReference type="InterPro" id="IPR021860">
    <property type="entry name" value="Peptidase_S12_Pab87-rel_C"/>
</dbReference>
<organism evidence="8 9">
    <name type="scientific">Singulisphaera acidiphila (strain ATCC BAA-1392 / DSM 18658 / VKM B-2454 / MOB10)</name>
    <dbReference type="NCBI Taxonomy" id="886293"/>
    <lineage>
        <taxon>Bacteria</taxon>
        <taxon>Pseudomonadati</taxon>
        <taxon>Planctomycetota</taxon>
        <taxon>Planctomycetia</taxon>
        <taxon>Isosphaerales</taxon>
        <taxon>Isosphaeraceae</taxon>
        <taxon>Singulisphaera</taxon>
    </lineage>
</organism>
<dbReference type="GO" id="GO:0008849">
    <property type="term" value="F:enterochelin esterase activity"/>
    <property type="evidence" value="ECO:0007669"/>
    <property type="project" value="InterPro"/>
</dbReference>
<proteinExistence type="inferred from homology"/>
<dbReference type="Gene3D" id="3.40.50.1820">
    <property type="entry name" value="alpha/beta hydrolase"/>
    <property type="match status" value="1"/>
</dbReference>
<dbReference type="InterPro" id="IPR050583">
    <property type="entry name" value="Mycobacterial_A85_antigen"/>
</dbReference>
<dbReference type="Pfam" id="PF11954">
    <property type="entry name" value="DUF3471"/>
    <property type="match status" value="1"/>
</dbReference>
<evidence type="ECO:0000256" key="4">
    <source>
        <dbReference type="ARBA" id="ARBA00024201"/>
    </source>
</evidence>
<dbReference type="RefSeq" id="WP_015247467.1">
    <property type="nucleotide sequence ID" value="NC_019892.1"/>
</dbReference>
<name>L0DHP2_SINAD</name>
<dbReference type="InterPro" id="IPR029058">
    <property type="entry name" value="AB_hydrolase_fold"/>
</dbReference>
<dbReference type="STRING" id="886293.Sinac_4125"/>
<keyword evidence="5" id="KW-0732">Signal</keyword>
<dbReference type="Pfam" id="PF00756">
    <property type="entry name" value="Esterase"/>
    <property type="match status" value="1"/>
</dbReference>
<dbReference type="KEGG" id="saci:Sinac_4125"/>
<accession>L0DHP2</accession>
<evidence type="ECO:0000256" key="2">
    <source>
        <dbReference type="ARBA" id="ARBA00022490"/>
    </source>
</evidence>
<evidence type="ECO:0000259" key="6">
    <source>
        <dbReference type="Pfam" id="PF11806"/>
    </source>
</evidence>
<dbReference type="GO" id="GO:0006826">
    <property type="term" value="P:iron ion transport"/>
    <property type="evidence" value="ECO:0007669"/>
    <property type="project" value="InterPro"/>
</dbReference>
<protein>
    <submittedName>
        <fullName evidence="8">Enterochelin esterase-like enzyme</fullName>
    </submittedName>
</protein>
<feature type="signal peptide" evidence="5">
    <location>
        <begin position="1"/>
        <end position="24"/>
    </location>
</feature>
<dbReference type="Proteomes" id="UP000010798">
    <property type="component" value="Chromosome"/>
</dbReference>
<dbReference type="GO" id="GO:0005737">
    <property type="term" value="C:cytoplasm"/>
    <property type="evidence" value="ECO:0007669"/>
    <property type="project" value="UniProtKB-SubCell"/>
</dbReference>
<keyword evidence="2" id="KW-0963">Cytoplasm</keyword>
<dbReference type="OrthoDB" id="9803578at2"/>
<keyword evidence="3" id="KW-0378">Hydrolase</keyword>
<dbReference type="Pfam" id="PF11806">
    <property type="entry name" value="Enterochelin_N"/>
    <property type="match status" value="1"/>
</dbReference>
<reference evidence="8 9" key="1">
    <citation type="submission" date="2012-02" db="EMBL/GenBank/DDBJ databases">
        <title>Complete sequence of chromosome of Singulisphaera acidiphila DSM 18658.</title>
        <authorList>
            <consortium name="US DOE Joint Genome Institute (JGI-PGF)"/>
            <person name="Lucas S."/>
            <person name="Copeland A."/>
            <person name="Lapidus A."/>
            <person name="Glavina del Rio T."/>
            <person name="Dalin E."/>
            <person name="Tice H."/>
            <person name="Bruce D."/>
            <person name="Goodwin L."/>
            <person name="Pitluck S."/>
            <person name="Peters L."/>
            <person name="Ovchinnikova G."/>
            <person name="Chertkov O."/>
            <person name="Kyrpides N."/>
            <person name="Mavromatis K."/>
            <person name="Ivanova N."/>
            <person name="Brettin T."/>
            <person name="Detter J.C."/>
            <person name="Han C."/>
            <person name="Larimer F."/>
            <person name="Land M."/>
            <person name="Hauser L."/>
            <person name="Markowitz V."/>
            <person name="Cheng J.-F."/>
            <person name="Hugenholtz P."/>
            <person name="Woyke T."/>
            <person name="Wu D."/>
            <person name="Tindall B."/>
            <person name="Pomrenke H."/>
            <person name="Brambilla E."/>
            <person name="Klenk H.-P."/>
            <person name="Eisen J.A."/>
        </authorList>
    </citation>
    <scope>NUCLEOTIDE SEQUENCE [LARGE SCALE GENOMIC DNA]</scope>
    <source>
        <strain evidence="9">ATCC BAA-1392 / DSM 18658 / VKM B-2454 / MOB10</strain>
    </source>
</reference>
<evidence type="ECO:0000259" key="7">
    <source>
        <dbReference type="Pfam" id="PF11954"/>
    </source>
</evidence>
<dbReference type="SUPFAM" id="SSF53474">
    <property type="entry name" value="alpha/beta-Hydrolases"/>
    <property type="match status" value="1"/>
</dbReference>
<comment type="similarity">
    <text evidence="4">Belongs to the Fes family.</text>
</comment>
<dbReference type="PANTHER" id="PTHR48098:SF3">
    <property type="entry name" value="IRON(III) ENTEROBACTIN ESTERASE"/>
    <property type="match status" value="1"/>
</dbReference>
<dbReference type="eggNOG" id="COG2382">
    <property type="taxonomic scope" value="Bacteria"/>
</dbReference>
<keyword evidence="9" id="KW-1185">Reference proteome</keyword>
<dbReference type="Gene3D" id="2.60.40.10">
    <property type="entry name" value="Immunoglobulins"/>
    <property type="match status" value="1"/>
</dbReference>
<feature type="domain" description="Peptidase S12 Pab87-related C-terminal" evidence="7">
    <location>
        <begin position="45"/>
        <end position="122"/>
    </location>
</feature>
<feature type="domain" description="Enterochelin esterase N-terminal" evidence="6">
    <location>
        <begin position="198"/>
        <end position="305"/>
    </location>
</feature>
<sequence>MTAIRVMGILSLCALVTVGSICRADPPPQPDAQPSNRAAAVHSLRKTVMVNPKVLDAYVGQYELAPKVILVLSRQNRHLFAQITGQPILEVFPESETTFFWKVVDMQFAIQRDQDGSVVGLAFGRGDQKAIAKRISGQVPPEDDIPERAEHIQSPRLAALTKETETHGKPALERFWNEMRDKTPLVEPIPGETRDSFVTFLWRGNQTTRRVCVSGGLPTGERDKPLARLDDTDVWYRTERIPNDSRFVYGFQVNWPSRLPEDQPSLMQLMPRLRVKLDPLNPRDVTIQSKLRSLVELPKAPRQPWVDRLEDVPVGTLLETKIMSNILKQEREFTVYTPARYDSSERGTDKYRLLIVFDGPSYQSNDEIPAPVILDNLIAKAKIPPTVAVFVKHADRNRDLACSEPFADFVAKELIPWTRKNYDVSHEPGQTIVGGLSQGGLMAAYCGLRHADVVGNVLSLSGSYQWFPGARDETGPNDGEPGWLTRQYAATPHRPIRFYLQAGRFEDSFPLSLLAENRRFRDVLQAKGYSVQYSELNGAHDFQAWRGAFAEGLIELSKRHDGK</sequence>
<dbReference type="InterPro" id="IPR021764">
    <property type="entry name" value="Enterochelin_esterase_N"/>
</dbReference>
<comment type="subcellular location">
    <subcellularLocation>
        <location evidence="1">Cytoplasm</location>
    </subcellularLocation>
</comment>
<dbReference type="SUPFAM" id="SSF81296">
    <property type="entry name" value="E set domains"/>
    <property type="match status" value="1"/>
</dbReference>
<dbReference type="EMBL" id="CP003364">
    <property type="protein sequence ID" value="AGA28338.1"/>
    <property type="molecule type" value="Genomic_DNA"/>
</dbReference>
<evidence type="ECO:0000256" key="5">
    <source>
        <dbReference type="SAM" id="SignalP"/>
    </source>
</evidence>
<dbReference type="InterPro" id="IPR014756">
    <property type="entry name" value="Ig_E-set"/>
</dbReference>
<evidence type="ECO:0000256" key="3">
    <source>
        <dbReference type="ARBA" id="ARBA00022801"/>
    </source>
</evidence>
<gene>
    <name evidence="8" type="ordered locus">Sinac_4125</name>
</gene>
<dbReference type="HOGENOM" id="CLU_024314_3_1_0"/>
<evidence type="ECO:0000256" key="1">
    <source>
        <dbReference type="ARBA" id="ARBA00004496"/>
    </source>
</evidence>
<dbReference type="PANTHER" id="PTHR48098">
    <property type="entry name" value="ENTEROCHELIN ESTERASE-RELATED"/>
    <property type="match status" value="1"/>
</dbReference>